<accession>A0A1F5WG24</accession>
<proteinExistence type="predicted"/>
<dbReference type="CDD" id="cd02440">
    <property type="entry name" value="AdoMet_MTases"/>
    <property type="match status" value="1"/>
</dbReference>
<dbReference type="GO" id="GO:0008757">
    <property type="term" value="F:S-adenosylmethionine-dependent methyltransferase activity"/>
    <property type="evidence" value="ECO:0007669"/>
    <property type="project" value="InterPro"/>
</dbReference>
<dbReference type="InterPro" id="IPR013216">
    <property type="entry name" value="Methyltransf_11"/>
</dbReference>
<evidence type="ECO:0000259" key="1">
    <source>
        <dbReference type="Pfam" id="PF08241"/>
    </source>
</evidence>
<evidence type="ECO:0000313" key="2">
    <source>
        <dbReference type="EMBL" id="OGF74583.1"/>
    </source>
</evidence>
<dbReference type="InterPro" id="IPR050508">
    <property type="entry name" value="Methyltransf_Superfamily"/>
</dbReference>
<sequence length="214" mass="24048">MIKNQSFAHSRIARLFRWGERTRGKLYELLGSHEGESILEIGCNDGKFVALVQERCPGVFIVGCDIDAEAVRRAQSAACSVMSAENLSYPDSSFDKIAGSHVIEHIPDTCRAFAEMERVLKPGGRCVLIYPLEIFRGSNNLFSAWLVYGSPFAGRSLHLHTFTPSKIQRMTAMRITKKGIFFGPYPTFYTVLQKRSLISNASQEAFRKANQENF</sequence>
<protein>
    <recommendedName>
        <fullName evidence="1">Methyltransferase type 11 domain-containing protein</fullName>
    </recommendedName>
</protein>
<gene>
    <name evidence="2" type="ORF">A3J56_03410</name>
</gene>
<dbReference type="SUPFAM" id="SSF53335">
    <property type="entry name" value="S-adenosyl-L-methionine-dependent methyltransferases"/>
    <property type="match status" value="1"/>
</dbReference>
<feature type="domain" description="Methyltransferase type 11" evidence="1">
    <location>
        <begin position="39"/>
        <end position="128"/>
    </location>
</feature>
<dbReference type="PANTHER" id="PTHR42912">
    <property type="entry name" value="METHYLTRANSFERASE"/>
    <property type="match status" value="1"/>
</dbReference>
<dbReference type="InterPro" id="IPR029063">
    <property type="entry name" value="SAM-dependent_MTases_sf"/>
</dbReference>
<dbReference type="AlphaFoldDB" id="A0A1F5WG24"/>
<dbReference type="Gene3D" id="3.40.50.150">
    <property type="entry name" value="Vaccinia Virus protein VP39"/>
    <property type="match status" value="1"/>
</dbReference>
<dbReference type="Proteomes" id="UP000178406">
    <property type="component" value="Unassembled WGS sequence"/>
</dbReference>
<dbReference type="Pfam" id="PF08241">
    <property type="entry name" value="Methyltransf_11"/>
    <property type="match status" value="1"/>
</dbReference>
<comment type="caution">
    <text evidence="2">The sequence shown here is derived from an EMBL/GenBank/DDBJ whole genome shotgun (WGS) entry which is preliminary data.</text>
</comment>
<dbReference type="EMBL" id="MFHQ01000013">
    <property type="protein sequence ID" value="OGF74583.1"/>
    <property type="molecule type" value="Genomic_DNA"/>
</dbReference>
<reference evidence="2 3" key="1">
    <citation type="journal article" date="2016" name="Nat. Commun.">
        <title>Thousands of microbial genomes shed light on interconnected biogeochemical processes in an aquifer system.</title>
        <authorList>
            <person name="Anantharaman K."/>
            <person name="Brown C.T."/>
            <person name="Hug L.A."/>
            <person name="Sharon I."/>
            <person name="Castelle C.J."/>
            <person name="Probst A.J."/>
            <person name="Thomas B.C."/>
            <person name="Singh A."/>
            <person name="Wilkins M.J."/>
            <person name="Karaoz U."/>
            <person name="Brodie E.L."/>
            <person name="Williams K.H."/>
            <person name="Hubbard S.S."/>
            <person name="Banfield J.F."/>
        </authorList>
    </citation>
    <scope>NUCLEOTIDE SEQUENCE [LARGE SCALE GENOMIC DNA]</scope>
</reference>
<evidence type="ECO:0000313" key="3">
    <source>
        <dbReference type="Proteomes" id="UP000178406"/>
    </source>
</evidence>
<organism evidence="2 3">
    <name type="scientific">Candidatus Giovannonibacteria bacterium RIFCSPHIGHO2_02_FULL_46_20</name>
    <dbReference type="NCBI Taxonomy" id="1798338"/>
    <lineage>
        <taxon>Bacteria</taxon>
        <taxon>Candidatus Giovannoniibacteriota</taxon>
    </lineage>
</organism>
<name>A0A1F5WG24_9BACT</name>
<dbReference type="STRING" id="1798338.A3J56_03410"/>